<keyword evidence="3" id="KW-1185">Reference proteome</keyword>
<dbReference type="SUPFAM" id="SSF160424">
    <property type="entry name" value="BH3703-like"/>
    <property type="match status" value="1"/>
</dbReference>
<sequence length="115" mass="13008">MRFAQIGRTGSSEVRVLHEDDSEGVIKTPGDVLMNMSKLRTGMHRDDVGTWFSAVYEVRRPGNFSIEYNYDDEPSLNFPLVNSQFAVELQRFPRSPEATPEWLREKADAAAAGDE</sequence>
<dbReference type="InterPro" id="IPR036170">
    <property type="entry name" value="YezG-like_sf"/>
</dbReference>
<dbReference type="AlphaFoldDB" id="A0A3N0E611"/>
<protein>
    <submittedName>
        <fullName evidence="2">Uncharacterized protein</fullName>
    </submittedName>
</protein>
<gene>
    <name evidence="2" type="ORF">EFW17_17095</name>
</gene>
<accession>A0A3N0E611</accession>
<dbReference type="EMBL" id="RJMB01000018">
    <property type="protein sequence ID" value="RNL83209.1"/>
    <property type="molecule type" value="Genomic_DNA"/>
</dbReference>
<evidence type="ECO:0000313" key="2">
    <source>
        <dbReference type="EMBL" id="RNL83209.1"/>
    </source>
</evidence>
<name>A0A3N0E611_9ACTN</name>
<dbReference type="Proteomes" id="UP000269198">
    <property type="component" value="Unassembled WGS sequence"/>
</dbReference>
<reference evidence="2 3" key="1">
    <citation type="submission" date="2018-11" db="EMBL/GenBank/DDBJ databases">
        <title>The genome draft of YIM 96095.</title>
        <authorList>
            <person name="Tang S.-K."/>
            <person name="Chunyu W.-X."/>
            <person name="Feng Y.-Z."/>
        </authorList>
    </citation>
    <scope>NUCLEOTIDE SEQUENCE [LARGE SCALE GENOMIC DNA]</scope>
    <source>
        <strain evidence="2 3">YIM 96095</strain>
    </source>
</reference>
<proteinExistence type="predicted"/>
<evidence type="ECO:0000313" key="3">
    <source>
        <dbReference type="Proteomes" id="UP000269198"/>
    </source>
</evidence>
<comment type="caution">
    <text evidence="2">The sequence shown here is derived from an EMBL/GenBank/DDBJ whole genome shotgun (WGS) entry which is preliminary data.</text>
</comment>
<feature type="region of interest" description="Disordered" evidence="1">
    <location>
        <begin position="95"/>
        <end position="115"/>
    </location>
</feature>
<evidence type="ECO:0000256" key="1">
    <source>
        <dbReference type="SAM" id="MobiDB-lite"/>
    </source>
</evidence>
<organism evidence="2 3">
    <name type="scientific">Halostreptopolyspora alba</name>
    <dbReference type="NCBI Taxonomy" id="2487137"/>
    <lineage>
        <taxon>Bacteria</taxon>
        <taxon>Bacillati</taxon>
        <taxon>Actinomycetota</taxon>
        <taxon>Actinomycetes</taxon>
        <taxon>Streptosporangiales</taxon>
        <taxon>Nocardiopsidaceae</taxon>
        <taxon>Halostreptopolyspora</taxon>
    </lineage>
</organism>